<accession>A0A1I3ZJE0</accession>
<keyword evidence="9" id="KW-1185">Reference proteome</keyword>
<feature type="binding site" evidence="7">
    <location>
        <begin position="11"/>
        <end position="12"/>
    </location>
    <ligand>
        <name>substrate</name>
    </ligand>
</feature>
<keyword evidence="5 7" id="KW-0413">Isomerase</keyword>
<dbReference type="InterPro" id="IPR018187">
    <property type="entry name" value="Asp/Glu_racemase_AS_1"/>
</dbReference>
<comment type="pathway">
    <text evidence="7">Cell wall biogenesis; peptidoglycan biosynthesis.</text>
</comment>
<dbReference type="NCBIfam" id="TIGR00067">
    <property type="entry name" value="glut_race"/>
    <property type="match status" value="1"/>
</dbReference>
<dbReference type="GO" id="GO:0009252">
    <property type="term" value="P:peptidoglycan biosynthetic process"/>
    <property type="evidence" value="ECO:0007669"/>
    <property type="project" value="UniProtKB-UniRule"/>
</dbReference>
<dbReference type="GO" id="GO:0071555">
    <property type="term" value="P:cell wall organization"/>
    <property type="evidence" value="ECO:0007669"/>
    <property type="project" value="UniProtKB-KW"/>
</dbReference>
<feature type="binding site" evidence="7">
    <location>
        <begin position="43"/>
        <end position="44"/>
    </location>
    <ligand>
        <name>substrate</name>
    </ligand>
</feature>
<name>A0A1I3ZJE0_9GAMM</name>
<evidence type="ECO:0000313" key="8">
    <source>
        <dbReference type="EMBL" id="SFK43679.1"/>
    </source>
</evidence>
<dbReference type="Proteomes" id="UP000198924">
    <property type="component" value="Unassembled WGS sequence"/>
</dbReference>
<evidence type="ECO:0000256" key="1">
    <source>
        <dbReference type="ARBA" id="ARBA00001602"/>
    </source>
</evidence>
<dbReference type="EC" id="5.1.1.3" evidence="2 7"/>
<dbReference type="Pfam" id="PF01177">
    <property type="entry name" value="Asp_Glu_race"/>
    <property type="match status" value="1"/>
</dbReference>
<evidence type="ECO:0000256" key="7">
    <source>
        <dbReference type="HAMAP-Rule" id="MF_00258"/>
    </source>
</evidence>
<keyword evidence="3 7" id="KW-0133">Cell shape</keyword>
<dbReference type="GO" id="GO:0008881">
    <property type="term" value="F:glutamate racemase activity"/>
    <property type="evidence" value="ECO:0007669"/>
    <property type="project" value="UniProtKB-UniRule"/>
</dbReference>
<evidence type="ECO:0000256" key="5">
    <source>
        <dbReference type="ARBA" id="ARBA00023235"/>
    </source>
</evidence>
<dbReference type="RefSeq" id="WP_091714170.1">
    <property type="nucleotide sequence ID" value="NZ_FOSH01000011.1"/>
</dbReference>
<evidence type="ECO:0000256" key="6">
    <source>
        <dbReference type="ARBA" id="ARBA00023316"/>
    </source>
</evidence>
<reference evidence="9" key="1">
    <citation type="submission" date="2016-10" db="EMBL/GenBank/DDBJ databases">
        <authorList>
            <person name="Varghese N."/>
            <person name="Submissions S."/>
        </authorList>
    </citation>
    <scope>NUCLEOTIDE SEQUENCE [LARGE SCALE GENOMIC DNA]</scope>
    <source>
        <strain evidence="9">DSM 11578</strain>
    </source>
</reference>
<comment type="similarity">
    <text evidence="7">Belongs to the aspartate/glutamate racemases family.</text>
</comment>
<comment type="function">
    <text evidence="7">Provides the (R)-glutamate required for cell wall biosynthesis.</text>
</comment>
<dbReference type="PANTHER" id="PTHR21198:SF2">
    <property type="entry name" value="GLUTAMATE RACEMASE"/>
    <property type="match status" value="1"/>
</dbReference>
<protein>
    <recommendedName>
        <fullName evidence="2 7">Glutamate racemase</fullName>
        <ecNumber evidence="2 7">5.1.1.3</ecNumber>
    </recommendedName>
</protein>
<dbReference type="EMBL" id="FOSH01000011">
    <property type="protein sequence ID" value="SFK43679.1"/>
    <property type="molecule type" value="Genomic_DNA"/>
</dbReference>
<dbReference type="FunFam" id="3.40.50.1860:FF:000001">
    <property type="entry name" value="Glutamate racemase"/>
    <property type="match status" value="1"/>
</dbReference>
<dbReference type="Gene3D" id="3.40.50.1860">
    <property type="match status" value="2"/>
</dbReference>
<proteinExistence type="inferred from homology"/>
<dbReference type="InterPro" id="IPR001920">
    <property type="entry name" value="Asp/Glu_race"/>
</dbReference>
<comment type="catalytic activity">
    <reaction evidence="1 7">
        <text>L-glutamate = D-glutamate</text>
        <dbReference type="Rhea" id="RHEA:12813"/>
        <dbReference type="ChEBI" id="CHEBI:29985"/>
        <dbReference type="ChEBI" id="CHEBI:29986"/>
        <dbReference type="EC" id="5.1.1.3"/>
    </reaction>
</comment>
<dbReference type="OrthoDB" id="9801055at2"/>
<dbReference type="GO" id="GO:0008360">
    <property type="term" value="P:regulation of cell shape"/>
    <property type="evidence" value="ECO:0007669"/>
    <property type="project" value="UniProtKB-KW"/>
</dbReference>
<keyword evidence="4 7" id="KW-0573">Peptidoglycan synthesis</keyword>
<dbReference type="PANTHER" id="PTHR21198">
    <property type="entry name" value="GLUTAMATE RACEMASE"/>
    <property type="match status" value="1"/>
</dbReference>
<dbReference type="AlphaFoldDB" id="A0A1I3ZJE0"/>
<keyword evidence="6 7" id="KW-0961">Cell wall biogenesis/degradation</keyword>
<evidence type="ECO:0000256" key="2">
    <source>
        <dbReference type="ARBA" id="ARBA00013090"/>
    </source>
</evidence>
<evidence type="ECO:0000256" key="4">
    <source>
        <dbReference type="ARBA" id="ARBA00022984"/>
    </source>
</evidence>
<dbReference type="STRING" id="45496.SAMN04488079_11115"/>
<dbReference type="InterPro" id="IPR015942">
    <property type="entry name" value="Asp/Glu/hydantoin_racemase"/>
</dbReference>
<dbReference type="InterPro" id="IPR004391">
    <property type="entry name" value="Glu_race"/>
</dbReference>
<dbReference type="SUPFAM" id="SSF53681">
    <property type="entry name" value="Aspartate/glutamate racemase"/>
    <property type="match status" value="2"/>
</dbReference>
<dbReference type="UniPathway" id="UPA00219"/>
<evidence type="ECO:0000256" key="3">
    <source>
        <dbReference type="ARBA" id="ARBA00022960"/>
    </source>
</evidence>
<evidence type="ECO:0000313" key="9">
    <source>
        <dbReference type="Proteomes" id="UP000198924"/>
    </source>
</evidence>
<sequence>MADTRSIGIFDSGIGGLAIAKQVRSFMPNENLIYLADTIHAPYGEKTEAYILERSINITEFLLARDVKAIVVACNTATLVSIKTLRERYPIPFIGVEPGLRPAALNTKTGVIGVLATAKTLTSQSFHDLAQRVAMGAKVEIQPCPDLVLLVEALKLSYEEAYDTVQAYVQPLLDKGADTIILGCTHFTHLKAVIQKVAGETVNVISTEEAVAREVNRRLQQENLRSAQQTPGSTLLLTNSDRSRFEQQIDILWGKADIDVF</sequence>
<feature type="binding site" evidence="7">
    <location>
        <begin position="185"/>
        <end position="186"/>
    </location>
    <ligand>
        <name>substrate</name>
    </ligand>
</feature>
<dbReference type="HAMAP" id="MF_00258">
    <property type="entry name" value="Glu_racemase"/>
    <property type="match status" value="1"/>
</dbReference>
<dbReference type="PROSITE" id="PS00923">
    <property type="entry name" value="ASP_GLU_RACEMASE_1"/>
    <property type="match status" value="1"/>
</dbReference>
<organism evidence="8 9">
    <name type="scientific">Methylophaga sulfidovorans</name>
    <dbReference type="NCBI Taxonomy" id="45496"/>
    <lineage>
        <taxon>Bacteria</taxon>
        <taxon>Pseudomonadati</taxon>
        <taxon>Pseudomonadota</taxon>
        <taxon>Gammaproteobacteria</taxon>
        <taxon>Thiotrichales</taxon>
        <taxon>Piscirickettsiaceae</taxon>
        <taxon>Methylophaga</taxon>
    </lineage>
</organism>
<feature type="active site" description="Proton donor/acceptor" evidence="7">
    <location>
        <position position="184"/>
    </location>
</feature>
<gene>
    <name evidence="7" type="primary">murI</name>
    <name evidence="8" type="ORF">SAMN04488079_11115</name>
</gene>
<feature type="binding site" evidence="7">
    <location>
        <begin position="75"/>
        <end position="76"/>
    </location>
    <ligand>
        <name>substrate</name>
    </ligand>
</feature>
<feature type="active site" description="Proton donor/acceptor" evidence="7">
    <location>
        <position position="74"/>
    </location>
</feature>